<reference evidence="3" key="1">
    <citation type="submission" date="2024-06" db="EMBL/GenBank/DDBJ databases">
        <authorList>
            <consortium name="consrtm"/>
            <person name="Uemura M."/>
            <person name="Terahara T."/>
        </authorList>
    </citation>
    <scope>NUCLEOTIDE SEQUENCE</scope>
    <source>
        <strain evidence="3">KM77-8</strain>
    </source>
</reference>
<feature type="transmembrane region" description="Helical" evidence="2">
    <location>
        <begin position="12"/>
        <end position="33"/>
    </location>
</feature>
<dbReference type="EMBL" id="AP035768">
    <property type="protein sequence ID" value="BFO17290.1"/>
    <property type="molecule type" value="Genomic_DNA"/>
</dbReference>
<evidence type="ECO:0000256" key="1">
    <source>
        <dbReference type="SAM" id="MobiDB-lite"/>
    </source>
</evidence>
<evidence type="ECO:0000313" key="3">
    <source>
        <dbReference type="EMBL" id="BFO17290.1"/>
    </source>
</evidence>
<keyword evidence="2" id="KW-0812">Transmembrane</keyword>
<gene>
    <name evidence="3" type="ORF">SHKM778_36780</name>
</gene>
<feature type="transmembrane region" description="Helical" evidence="2">
    <location>
        <begin position="45"/>
        <end position="68"/>
    </location>
</feature>
<evidence type="ECO:0000256" key="2">
    <source>
        <dbReference type="SAM" id="Phobius"/>
    </source>
</evidence>
<protein>
    <submittedName>
        <fullName evidence="3">Uncharacterized protein</fullName>
    </submittedName>
</protein>
<keyword evidence="2" id="KW-0472">Membrane</keyword>
<sequence>MREGLFSRRSAPVVVLSSVVVLGGYVAMFVLAAEVAGTGASVGELVPLAVLALLAMGLPLNVGGGGLGRGSPPGRSGRRGWGPGGG</sequence>
<name>A0AAT9HII7_9ACTN</name>
<feature type="region of interest" description="Disordered" evidence="1">
    <location>
        <begin position="63"/>
        <end position="86"/>
    </location>
</feature>
<reference evidence="3" key="2">
    <citation type="submission" date="2024-07" db="EMBL/GenBank/DDBJ databases">
        <title>Streptomyces haneummycinica sp. nov., a new antibiotic-producing actinobacterium isolated from marine sediment.</title>
        <authorList>
            <person name="Uemura M."/>
            <person name="Hamada M."/>
            <person name="Hirano S."/>
            <person name="Kobayashi K."/>
            <person name="Ohshiro T."/>
            <person name="Kobayashi T."/>
            <person name="Terahara T."/>
        </authorList>
    </citation>
    <scope>NUCLEOTIDE SEQUENCE</scope>
    <source>
        <strain evidence="3">KM77-8</strain>
    </source>
</reference>
<organism evidence="3">
    <name type="scientific">Streptomyces haneummycinicus</name>
    <dbReference type="NCBI Taxonomy" id="3074435"/>
    <lineage>
        <taxon>Bacteria</taxon>
        <taxon>Bacillati</taxon>
        <taxon>Actinomycetota</taxon>
        <taxon>Actinomycetes</taxon>
        <taxon>Kitasatosporales</taxon>
        <taxon>Streptomycetaceae</taxon>
        <taxon>Streptomyces</taxon>
    </lineage>
</organism>
<keyword evidence="2" id="KW-1133">Transmembrane helix</keyword>
<dbReference type="AlphaFoldDB" id="A0AAT9HII7"/>
<proteinExistence type="predicted"/>
<accession>A0AAT9HII7</accession>